<keyword evidence="5 10" id="KW-0812">Transmembrane</keyword>
<feature type="repeat" description="Solcar" evidence="10">
    <location>
        <begin position="567"/>
        <end position="658"/>
    </location>
</feature>
<keyword evidence="11" id="KW-0863">Zinc-finger</keyword>
<evidence type="ECO:0000256" key="7">
    <source>
        <dbReference type="ARBA" id="ARBA00022989"/>
    </source>
</evidence>
<comment type="function">
    <text evidence="1">Transcription repressor.</text>
</comment>
<feature type="region of interest" description="Disordered" evidence="13">
    <location>
        <begin position="329"/>
        <end position="350"/>
    </location>
</feature>
<feature type="domain" description="Tudor" evidence="17">
    <location>
        <begin position="181"/>
        <end position="241"/>
    </location>
</feature>
<accession>A0A5S6R263</accession>
<dbReference type="CDD" id="cd20384">
    <property type="entry name" value="Tudor_ZGPAT"/>
    <property type="match status" value="1"/>
</dbReference>
<evidence type="ECO:0000256" key="10">
    <source>
        <dbReference type="PROSITE-ProRule" id="PRU00282"/>
    </source>
</evidence>
<feature type="coiled-coil region" evidence="12">
    <location>
        <begin position="389"/>
        <end position="416"/>
    </location>
</feature>
<evidence type="ECO:0000256" key="14">
    <source>
        <dbReference type="SAM" id="Phobius"/>
    </source>
</evidence>
<evidence type="ECO:0000256" key="6">
    <source>
        <dbReference type="ARBA" id="ARBA00022737"/>
    </source>
</evidence>
<evidence type="ECO:0000259" key="17">
    <source>
        <dbReference type="PROSITE" id="PS50304"/>
    </source>
</evidence>
<dbReference type="PROSITE" id="PS50103">
    <property type="entry name" value="ZF_C3H1"/>
    <property type="match status" value="1"/>
</dbReference>
<dbReference type="GO" id="GO:0003676">
    <property type="term" value="F:nucleic acid binding"/>
    <property type="evidence" value="ECO:0007669"/>
    <property type="project" value="InterPro"/>
</dbReference>
<evidence type="ECO:0000256" key="2">
    <source>
        <dbReference type="ARBA" id="ARBA00004225"/>
    </source>
</evidence>
<dbReference type="Gene3D" id="2.30.30.1190">
    <property type="match status" value="1"/>
</dbReference>
<dbReference type="PROSITE" id="PS50304">
    <property type="entry name" value="TUDOR"/>
    <property type="match status" value="1"/>
</dbReference>
<comment type="similarity">
    <text evidence="3">Belongs to the mitochondrial carrier (TC 2.A.29) family.</text>
</comment>
<reference evidence="18" key="2">
    <citation type="submission" date="2014-03" db="EMBL/GenBank/DDBJ databases">
        <title>The whipworm genome and dual-species transcriptomics of an intimate host-pathogen interaction.</title>
        <authorList>
            <person name="Foth B.J."/>
            <person name="Tsai I.J."/>
            <person name="Reid A.J."/>
            <person name="Bancroft A.J."/>
            <person name="Nichol S."/>
            <person name="Tracey A."/>
            <person name="Holroyd N."/>
            <person name="Cotton J.A."/>
            <person name="Stanley E.J."/>
            <person name="Zarowiecki M."/>
            <person name="Liu J.Z."/>
            <person name="Huckvale T."/>
            <person name="Cooper P.J."/>
            <person name="Grencis R.K."/>
            <person name="Berriman M."/>
        </authorList>
    </citation>
    <scope>NUCLEOTIDE SEQUENCE [LARGE SCALE GENOMIC DNA]</scope>
    <source>
        <strain evidence="18">Edinburgh</strain>
    </source>
</reference>
<dbReference type="InterPro" id="IPR000571">
    <property type="entry name" value="Znf_CCCH"/>
</dbReference>
<evidence type="ECO:0000256" key="3">
    <source>
        <dbReference type="ARBA" id="ARBA00006375"/>
    </source>
</evidence>
<dbReference type="PANTHER" id="PTHR45624:SF4">
    <property type="entry name" value="CONGESTED-LIKE TRACHEA PROTEIN-RELATED"/>
    <property type="match status" value="1"/>
</dbReference>
<dbReference type="SMART" id="SM00356">
    <property type="entry name" value="ZnF_C3H1"/>
    <property type="match status" value="1"/>
</dbReference>
<keyword evidence="18" id="KW-1185">Reference proteome</keyword>
<evidence type="ECO:0000259" key="15">
    <source>
        <dbReference type="PROSITE" id="PS50103"/>
    </source>
</evidence>
<evidence type="ECO:0000259" key="16">
    <source>
        <dbReference type="PROSITE" id="PS50174"/>
    </source>
</evidence>
<dbReference type="SUPFAM" id="SSF103506">
    <property type="entry name" value="Mitochondrial carrier"/>
    <property type="match status" value="1"/>
</dbReference>
<keyword evidence="8" id="KW-0496">Mitochondrion</keyword>
<evidence type="ECO:0000256" key="8">
    <source>
        <dbReference type="ARBA" id="ARBA00023128"/>
    </source>
</evidence>
<dbReference type="WBParaSite" id="TMUE_3000013322.1">
    <property type="protein sequence ID" value="TMUE_3000013322.1"/>
    <property type="gene ID" value="WBGene00286492"/>
</dbReference>
<feature type="domain" description="C3H1-type" evidence="15">
    <location>
        <begin position="138"/>
        <end position="165"/>
    </location>
</feature>
<dbReference type="InterPro" id="IPR018108">
    <property type="entry name" value="MCP_transmembrane"/>
</dbReference>
<dbReference type="STRING" id="70415.A0A5S6R263"/>
<organism evidence="18 20">
    <name type="scientific">Trichuris muris</name>
    <name type="common">Mouse whipworm</name>
    <dbReference type="NCBI Taxonomy" id="70415"/>
    <lineage>
        <taxon>Eukaryota</taxon>
        <taxon>Metazoa</taxon>
        <taxon>Ecdysozoa</taxon>
        <taxon>Nematoda</taxon>
        <taxon>Enoplea</taxon>
        <taxon>Dorylaimia</taxon>
        <taxon>Trichinellida</taxon>
        <taxon>Trichuridae</taxon>
        <taxon>Trichuris</taxon>
    </lineage>
</organism>
<dbReference type="Pfam" id="PF01585">
    <property type="entry name" value="G-patch"/>
    <property type="match status" value="1"/>
</dbReference>
<dbReference type="InterPro" id="IPR023395">
    <property type="entry name" value="MCP_dom_sf"/>
</dbReference>
<feature type="domain" description="G-patch" evidence="16">
    <location>
        <begin position="277"/>
        <end position="323"/>
    </location>
</feature>
<dbReference type="Proteomes" id="UP000046395">
    <property type="component" value="Unassembled WGS sequence"/>
</dbReference>
<dbReference type="InterPro" id="IPR000467">
    <property type="entry name" value="G_patch_dom"/>
</dbReference>
<dbReference type="GO" id="GO:0015227">
    <property type="term" value="F:O-acyl-L-carnitine transmembrane transporter activity"/>
    <property type="evidence" value="ECO:0007669"/>
    <property type="project" value="TreeGrafter"/>
</dbReference>
<dbReference type="PROSITE" id="PS50174">
    <property type="entry name" value="G_PATCH"/>
    <property type="match status" value="1"/>
</dbReference>
<protein>
    <submittedName>
        <fullName evidence="19 20">Zinc finger CCCH-type with G patch domain-containing protein</fullName>
    </submittedName>
</protein>
<feature type="repeat" description="Solcar" evidence="10">
    <location>
        <begin position="669"/>
        <end position="755"/>
    </location>
</feature>
<evidence type="ECO:0000256" key="12">
    <source>
        <dbReference type="SAM" id="Coils"/>
    </source>
</evidence>
<comment type="subcellular location">
    <subcellularLocation>
        <location evidence="2">Mitochondrion membrane</location>
        <topology evidence="2">Multi-pass membrane protein</topology>
    </subcellularLocation>
</comment>
<dbReference type="InterPro" id="IPR050567">
    <property type="entry name" value="Mitochondrial_Carrier"/>
</dbReference>
<evidence type="ECO:0000256" key="11">
    <source>
        <dbReference type="PROSITE-ProRule" id="PRU00723"/>
    </source>
</evidence>
<dbReference type="Gene3D" id="1.50.40.10">
    <property type="entry name" value="Mitochondrial carrier domain"/>
    <property type="match status" value="1"/>
</dbReference>
<dbReference type="PROSITE" id="PS50920">
    <property type="entry name" value="SOLCAR"/>
    <property type="match status" value="3"/>
</dbReference>
<dbReference type="GO" id="GO:0031966">
    <property type="term" value="C:mitochondrial membrane"/>
    <property type="evidence" value="ECO:0007669"/>
    <property type="project" value="UniProtKB-SubCell"/>
</dbReference>
<feature type="transmembrane region" description="Helical" evidence="14">
    <location>
        <begin position="572"/>
        <end position="590"/>
    </location>
</feature>
<keyword evidence="4" id="KW-0813">Transport</keyword>
<reference evidence="19 20" key="3">
    <citation type="submission" date="2019-12" db="UniProtKB">
        <authorList>
            <consortium name="WormBaseParasite"/>
        </authorList>
    </citation>
    <scope>IDENTIFICATION</scope>
</reference>
<dbReference type="GO" id="GO:0006839">
    <property type="term" value="P:mitochondrial transport"/>
    <property type="evidence" value="ECO:0007669"/>
    <property type="project" value="TreeGrafter"/>
</dbReference>
<sequence length="761" mass="83454">MDENEYPAGSSKGGDAELKESLAQLEQLLASPECPDREQVLLMRNEIVQLLGCEAGLDNGQDSLSSASSSSSELPKDDLSSRDGNLADQLVGHRCLAPYTVTRGLSYHNAIVFEVFYVPSSRIIEDLQVKVMFLNPLNFNMMPCEHYLNSQCVYGEACRYSHGTVVRFGDLLDYEEPDFESVDKGTACLVRNPEDKLWELAIVLSVSREESQVAVRLSNTGAEIAVDFINLLPLSTKVFHSENPIANNSTESDVLCMKEAPSSNSSASFIGDWEKHTRGIGTKLMEKMGFVRGQGLGIKNTGRAEPLQVKVFSKGKSLDACFAAKDSGNPLNDAKKARRKERKRDEKLKSDYDRASKKDVFAFLNSTLNFQSSDRKCRADTADIRNSTDRELNVKALKLEQEIKQTNARILKLRRSSELNKCGHSDNADNFESRGGVSSYKILTPLIRNASVINVGARSSQMEDEEVVPSEHMRTDPLKNFVAGGVGGVCCVVTGHPFDTVKVRLQTGHHSLSTFQCFKQTVGNEGFLALYKGMGAPVAGVAPLFALYFLGCSIGKRLQQRHPDEVLSLGKTFNAGALAGLLTTVIMAPGERIKCLLQVQQQSAKSGSAKYAGPIDVLRQLYKEGGLRNVYRGSMATLLRDVPASGAYLATYEFFMRSMVSTPAERNELSPGKTLLAGGFAGIANWSVCLPQDVLKSRLQIAPTGKYPNGIRDVARELIREEGITALYKGFTPVMLRAFPANAACFLGYEIAMNVLNMFNE</sequence>
<feature type="repeat" description="Solcar" evidence="10">
    <location>
        <begin position="475"/>
        <end position="558"/>
    </location>
</feature>
<evidence type="ECO:0000256" key="5">
    <source>
        <dbReference type="ARBA" id="ARBA00022692"/>
    </source>
</evidence>
<keyword evidence="9 10" id="KW-0472">Membrane</keyword>
<keyword evidence="12" id="KW-0175">Coiled coil</keyword>
<dbReference type="PANTHER" id="PTHR45624">
    <property type="entry name" value="MITOCHONDRIAL BASIC AMINO ACIDS TRANSPORTER-RELATED"/>
    <property type="match status" value="1"/>
</dbReference>
<evidence type="ECO:0000313" key="20">
    <source>
        <dbReference type="WBParaSite" id="TMUE_3000013404.1"/>
    </source>
</evidence>
<keyword evidence="11" id="KW-0479">Metal-binding</keyword>
<dbReference type="AlphaFoldDB" id="A0A5S6R263"/>
<feature type="transmembrane region" description="Helical" evidence="14">
    <location>
        <begin position="529"/>
        <end position="551"/>
    </location>
</feature>
<evidence type="ECO:0000256" key="9">
    <source>
        <dbReference type="ARBA" id="ARBA00023136"/>
    </source>
</evidence>
<dbReference type="InterPro" id="IPR002999">
    <property type="entry name" value="Tudor"/>
</dbReference>
<evidence type="ECO:0000256" key="1">
    <source>
        <dbReference type="ARBA" id="ARBA00004062"/>
    </source>
</evidence>
<keyword evidence="6" id="KW-0677">Repeat</keyword>
<dbReference type="GO" id="GO:1902603">
    <property type="term" value="P:carnitine transmembrane transport"/>
    <property type="evidence" value="ECO:0007669"/>
    <property type="project" value="TreeGrafter"/>
</dbReference>
<evidence type="ECO:0000256" key="4">
    <source>
        <dbReference type="ARBA" id="ARBA00022448"/>
    </source>
</evidence>
<dbReference type="WBParaSite" id="TMUE_3000013404.1">
    <property type="protein sequence ID" value="TMUE_3000013404.1"/>
    <property type="gene ID" value="WBGene00301895"/>
</dbReference>
<name>A0A5S6R263_TRIMR</name>
<feature type="region of interest" description="Disordered" evidence="13">
    <location>
        <begin position="62"/>
        <end position="81"/>
    </location>
</feature>
<proteinExistence type="inferred from homology"/>
<dbReference type="SMART" id="SM00443">
    <property type="entry name" value="G_patch"/>
    <property type="match status" value="1"/>
</dbReference>
<keyword evidence="11" id="KW-0862">Zinc</keyword>
<evidence type="ECO:0000256" key="13">
    <source>
        <dbReference type="SAM" id="MobiDB-lite"/>
    </source>
</evidence>
<evidence type="ECO:0000313" key="18">
    <source>
        <dbReference type="Proteomes" id="UP000046395"/>
    </source>
</evidence>
<keyword evidence="7 14" id="KW-1133">Transmembrane helix</keyword>
<dbReference type="Pfam" id="PF00153">
    <property type="entry name" value="Mito_carr"/>
    <property type="match status" value="3"/>
</dbReference>
<dbReference type="GO" id="GO:0008270">
    <property type="term" value="F:zinc ion binding"/>
    <property type="evidence" value="ECO:0007669"/>
    <property type="project" value="UniProtKB-KW"/>
</dbReference>
<feature type="compositionally biased region" description="Low complexity" evidence="13">
    <location>
        <begin position="62"/>
        <end position="73"/>
    </location>
</feature>
<evidence type="ECO:0000313" key="19">
    <source>
        <dbReference type="WBParaSite" id="TMUE_3000013322.1"/>
    </source>
</evidence>
<reference evidence="18" key="1">
    <citation type="submission" date="2013-11" db="EMBL/GenBank/DDBJ databases">
        <authorList>
            <person name="Aslett M."/>
        </authorList>
    </citation>
    <scope>NUCLEOTIDE SEQUENCE [LARGE SCALE GENOMIC DNA]</scope>
    <source>
        <strain evidence="18">Edinburgh</strain>
    </source>
</reference>
<feature type="zinc finger region" description="C3H1-type" evidence="11">
    <location>
        <begin position="138"/>
        <end position="165"/>
    </location>
</feature>